<dbReference type="AlphaFoldDB" id="A0A848LGF9"/>
<accession>A0A848LGF9</accession>
<gene>
    <name evidence="4" type="ORF">HG543_09140</name>
</gene>
<keyword evidence="5" id="KW-1185">Reference proteome</keyword>
<dbReference type="InterPro" id="IPR000192">
    <property type="entry name" value="Aminotrans_V_dom"/>
</dbReference>
<evidence type="ECO:0000256" key="2">
    <source>
        <dbReference type="SAM" id="MobiDB-lite"/>
    </source>
</evidence>
<dbReference type="InterPro" id="IPR015422">
    <property type="entry name" value="PyrdxlP-dep_Trfase_small"/>
</dbReference>
<proteinExistence type="predicted"/>
<organism evidence="4 5">
    <name type="scientific">Pyxidicoccus fallax</name>
    <dbReference type="NCBI Taxonomy" id="394095"/>
    <lineage>
        <taxon>Bacteria</taxon>
        <taxon>Pseudomonadati</taxon>
        <taxon>Myxococcota</taxon>
        <taxon>Myxococcia</taxon>
        <taxon>Myxococcales</taxon>
        <taxon>Cystobacterineae</taxon>
        <taxon>Myxococcaceae</taxon>
        <taxon>Pyxidicoccus</taxon>
    </lineage>
</organism>
<sequence length="254" mass="27182">MAPSRGVPSLPGVPRSQRCVTSRERELSSLDPERIRGDFPMLQRMMKGRPLVYLDSAATSQKPRVMIDQLSRLYAGEYAKVEEGHSLSQHATEVFEEVRAKVARLITCAEHASNIIPWQLACEDSGATLRVVPITKSGALEPGSFEKLLTERTRIVAVSHVSNVTGTIYPVKEITRMAHARGIPVLVDGAQAVPHLGLAGREAHAGGTGDGHRRACVVHVLQHAPGGGCPGGRGGGAGAAALKRHHRHRGFGAQ</sequence>
<dbReference type="EMBL" id="JABBJJ010000030">
    <property type="protein sequence ID" value="NMO15018.1"/>
    <property type="molecule type" value="Genomic_DNA"/>
</dbReference>
<dbReference type="InterPro" id="IPR015424">
    <property type="entry name" value="PyrdxlP-dep_Trfase"/>
</dbReference>
<keyword evidence="1" id="KW-0663">Pyridoxal phosphate</keyword>
<dbReference type="PANTHER" id="PTHR43586">
    <property type="entry name" value="CYSTEINE DESULFURASE"/>
    <property type="match status" value="1"/>
</dbReference>
<reference evidence="4 5" key="1">
    <citation type="submission" date="2020-04" db="EMBL/GenBank/DDBJ databases">
        <title>Draft genome of Pyxidicoccus fallax type strain.</title>
        <authorList>
            <person name="Whitworth D.E."/>
        </authorList>
    </citation>
    <scope>NUCLEOTIDE SEQUENCE [LARGE SCALE GENOMIC DNA]</scope>
    <source>
        <strain evidence="4 5">DSM 14698</strain>
    </source>
</reference>
<comment type="caution">
    <text evidence="4">The sequence shown here is derived from an EMBL/GenBank/DDBJ whole genome shotgun (WGS) entry which is preliminary data.</text>
</comment>
<dbReference type="GO" id="GO:0008483">
    <property type="term" value="F:transaminase activity"/>
    <property type="evidence" value="ECO:0007669"/>
    <property type="project" value="UniProtKB-KW"/>
</dbReference>
<dbReference type="SUPFAM" id="SSF53383">
    <property type="entry name" value="PLP-dependent transferases"/>
    <property type="match status" value="1"/>
</dbReference>
<protein>
    <submittedName>
        <fullName evidence="4">Aminotransferase class V-fold PLP-dependent enzyme</fullName>
    </submittedName>
</protein>
<dbReference type="Gene3D" id="3.40.640.10">
    <property type="entry name" value="Type I PLP-dependent aspartate aminotransferase-like (Major domain)"/>
    <property type="match status" value="2"/>
</dbReference>
<evidence type="ECO:0000256" key="1">
    <source>
        <dbReference type="ARBA" id="ARBA00022898"/>
    </source>
</evidence>
<feature type="compositionally biased region" description="Basic residues" evidence="2">
    <location>
        <begin position="242"/>
        <end position="254"/>
    </location>
</feature>
<dbReference type="Pfam" id="PF00266">
    <property type="entry name" value="Aminotran_5"/>
    <property type="match status" value="1"/>
</dbReference>
<dbReference type="Gene3D" id="3.90.1150.10">
    <property type="entry name" value="Aspartate Aminotransferase, domain 1"/>
    <property type="match status" value="1"/>
</dbReference>
<name>A0A848LGF9_9BACT</name>
<evidence type="ECO:0000313" key="4">
    <source>
        <dbReference type="EMBL" id="NMO15018.1"/>
    </source>
</evidence>
<feature type="region of interest" description="Disordered" evidence="2">
    <location>
        <begin position="234"/>
        <end position="254"/>
    </location>
</feature>
<dbReference type="PANTHER" id="PTHR43586:SF8">
    <property type="entry name" value="CYSTEINE DESULFURASE 1, CHLOROPLASTIC"/>
    <property type="match status" value="1"/>
</dbReference>
<dbReference type="InterPro" id="IPR015421">
    <property type="entry name" value="PyrdxlP-dep_Trfase_major"/>
</dbReference>
<keyword evidence="4" id="KW-0808">Transferase</keyword>
<evidence type="ECO:0000259" key="3">
    <source>
        <dbReference type="Pfam" id="PF00266"/>
    </source>
</evidence>
<dbReference type="RefSeq" id="WP_169344315.1">
    <property type="nucleotide sequence ID" value="NZ_JABBJJ010000030.1"/>
</dbReference>
<feature type="region of interest" description="Disordered" evidence="2">
    <location>
        <begin position="1"/>
        <end position="27"/>
    </location>
</feature>
<keyword evidence="4" id="KW-0032">Aminotransferase</keyword>
<feature type="domain" description="Aminotransferase class V" evidence="3">
    <location>
        <begin position="105"/>
        <end position="196"/>
    </location>
</feature>
<dbReference type="Proteomes" id="UP000518300">
    <property type="component" value="Unassembled WGS sequence"/>
</dbReference>
<evidence type="ECO:0000313" key="5">
    <source>
        <dbReference type="Proteomes" id="UP000518300"/>
    </source>
</evidence>